<dbReference type="Proteomes" id="UP001164286">
    <property type="component" value="Unassembled WGS sequence"/>
</dbReference>
<name>A0AA38HDM4_9TREE</name>
<keyword evidence="4 10" id="KW-0812">Transmembrane</keyword>
<feature type="transmembrane region" description="Helical" evidence="10">
    <location>
        <begin position="88"/>
        <end position="112"/>
    </location>
</feature>
<dbReference type="RefSeq" id="XP_052949580.1">
    <property type="nucleotide sequence ID" value="XM_053090963.1"/>
</dbReference>
<dbReference type="EMBL" id="JAKWFO010000001">
    <property type="protein sequence ID" value="KAI9639803.1"/>
    <property type="molecule type" value="Genomic_DNA"/>
</dbReference>
<feature type="transmembrane region" description="Helical" evidence="10">
    <location>
        <begin position="132"/>
        <end position="156"/>
    </location>
</feature>
<dbReference type="PANTHER" id="PTHR19315">
    <property type="entry name" value="ER MEMBRANE PROTEIN COMPLEX SUBUNIT 4"/>
    <property type="match status" value="1"/>
</dbReference>
<keyword evidence="12" id="KW-1185">Reference proteome</keyword>
<organism evidence="11 12">
    <name type="scientific">Dioszegia hungarica</name>
    <dbReference type="NCBI Taxonomy" id="4972"/>
    <lineage>
        <taxon>Eukaryota</taxon>
        <taxon>Fungi</taxon>
        <taxon>Dikarya</taxon>
        <taxon>Basidiomycota</taxon>
        <taxon>Agaricomycotina</taxon>
        <taxon>Tremellomycetes</taxon>
        <taxon>Tremellales</taxon>
        <taxon>Bulleribasidiaceae</taxon>
        <taxon>Dioszegia</taxon>
    </lineage>
</organism>
<evidence type="ECO:0000256" key="1">
    <source>
        <dbReference type="ARBA" id="ARBA00004477"/>
    </source>
</evidence>
<protein>
    <recommendedName>
        <fullName evidence="3 8">ER membrane protein complex subunit 4</fullName>
    </recommendedName>
</protein>
<evidence type="ECO:0000256" key="2">
    <source>
        <dbReference type="ARBA" id="ARBA00007715"/>
    </source>
</evidence>
<dbReference type="AlphaFoldDB" id="A0AA38HDM4"/>
<evidence type="ECO:0000256" key="9">
    <source>
        <dbReference type="SAM" id="MobiDB-lite"/>
    </source>
</evidence>
<comment type="similarity">
    <text evidence="2 8">Belongs to the EMC4 family.</text>
</comment>
<proteinExistence type="inferred from homology"/>
<keyword evidence="6 10" id="KW-1133">Transmembrane helix</keyword>
<evidence type="ECO:0000256" key="7">
    <source>
        <dbReference type="ARBA" id="ARBA00023136"/>
    </source>
</evidence>
<dbReference type="InterPro" id="IPR009445">
    <property type="entry name" value="TMEM85/Emc4"/>
</dbReference>
<gene>
    <name evidence="11" type="ORF">MKK02DRAFT_40129</name>
</gene>
<dbReference type="PIRSF" id="PIRSF017207">
    <property type="entry name" value="UCP017207_TM-p85"/>
    <property type="match status" value="1"/>
</dbReference>
<feature type="region of interest" description="Disordered" evidence="9">
    <location>
        <begin position="1"/>
        <end position="24"/>
    </location>
</feature>
<accession>A0AA38HDM4</accession>
<evidence type="ECO:0000256" key="4">
    <source>
        <dbReference type="ARBA" id="ARBA00022692"/>
    </source>
</evidence>
<evidence type="ECO:0000313" key="11">
    <source>
        <dbReference type="EMBL" id="KAI9639803.1"/>
    </source>
</evidence>
<comment type="subcellular location">
    <subcellularLocation>
        <location evidence="1">Endoplasmic reticulum membrane</location>
        <topology evidence="1">Multi-pass membrane protein</topology>
    </subcellularLocation>
</comment>
<comment type="caution">
    <text evidence="11">The sequence shown here is derived from an EMBL/GenBank/DDBJ whole genome shotgun (WGS) entry which is preliminary data.</text>
</comment>
<evidence type="ECO:0000313" key="12">
    <source>
        <dbReference type="Proteomes" id="UP001164286"/>
    </source>
</evidence>
<dbReference type="GO" id="GO:0005789">
    <property type="term" value="C:endoplasmic reticulum membrane"/>
    <property type="evidence" value="ECO:0007669"/>
    <property type="project" value="UniProtKB-SubCell"/>
</dbReference>
<evidence type="ECO:0000256" key="6">
    <source>
        <dbReference type="ARBA" id="ARBA00022989"/>
    </source>
</evidence>
<evidence type="ECO:0000256" key="10">
    <source>
        <dbReference type="SAM" id="Phobius"/>
    </source>
</evidence>
<evidence type="ECO:0000256" key="3">
    <source>
        <dbReference type="ARBA" id="ARBA00020820"/>
    </source>
</evidence>
<dbReference type="Pfam" id="PF06417">
    <property type="entry name" value="EMC4"/>
    <property type="match status" value="1"/>
</dbReference>
<sequence>MPIALDYNTATSSSKNIPDPPGHLARLSLKEATKKEAAAKPDEKSIALKNRRSDELKMKRAWELATSPAKSLPMQAVMLYFSGSGVQIFSLGMIFMLLTSPLTAIAGILRAFEALRPSPPSDSSSDAPAEPSYLPLAGPMALYAACQGLVLALGLWKCWSMGVLPSGAADWLQFETRLEPPEWSAIRSLSLG</sequence>
<keyword evidence="7 8" id="KW-0472">Membrane</keyword>
<keyword evidence="5" id="KW-0256">Endoplasmic reticulum</keyword>
<evidence type="ECO:0000256" key="8">
    <source>
        <dbReference type="PIRNR" id="PIRNR017207"/>
    </source>
</evidence>
<reference evidence="11" key="1">
    <citation type="journal article" date="2022" name="G3 (Bethesda)">
        <title>High quality genome of the basidiomycete yeast Dioszegia hungarica PDD-24b-2 isolated from cloud water.</title>
        <authorList>
            <person name="Jarrige D."/>
            <person name="Haridas S."/>
            <person name="Bleykasten-Grosshans C."/>
            <person name="Joly M."/>
            <person name="Nadalig T."/>
            <person name="Sancelme M."/>
            <person name="Vuilleumier S."/>
            <person name="Grigoriev I.V."/>
            <person name="Amato P."/>
            <person name="Bringel F."/>
        </authorList>
    </citation>
    <scope>NUCLEOTIDE SEQUENCE</scope>
    <source>
        <strain evidence="11">PDD-24b-2</strain>
    </source>
</reference>
<dbReference type="GeneID" id="77730168"/>
<evidence type="ECO:0000256" key="5">
    <source>
        <dbReference type="ARBA" id="ARBA00022824"/>
    </source>
</evidence>